<reference evidence="3 4" key="1">
    <citation type="submission" date="2020-06" db="EMBL/GenBank/DDBJ databases">
        <title>Methanolobus halotolerans sp. nov., isolated from a saline lake Tus in Siberia.</title>
        <authorList>
            <person name="Shen Y."/>
            <person name="Chen S.-C."/>
            <person name="Lai M.-C."/>
            <person name="Huang H.-H."/>
            <person name="Chiu H.-H."/>
            <person name="Tang S.-L."/>
            <person name="Rogozin D.Y."/>
            <person name="Degermendzhy A.G."/>
        </authorList>
    </citation>
    <scope>NUCLEOTIDE SEQUENCE [LARGE SCALE GENOMIC DNA]</scope>
    <source>
        <strain evidence="3 4">DSM 21339</strain>
    </source>
</reference>
<dbReference type="Gene3D" id="3.40.50.620">
    <property type="entry name" value="HUPs"/>
    <property type="match status" value="1"/>
</dbReference>
<dbReference type="InterPro" id="IPR014729">
    <property type="entry name" value="Rossmann-like_a/b/a_fold"/>
</dbReference>
<feature type="compositionally biased region" description="Basic residues" evidence="1">
    <location>
        <begin position="1"/>
        <end position="12"/>
    </location>
</feature>
<evidence type="ECO:0000313" key="3">
    <source>
        <dbReference type="EMBL" id="QLC50622.1"/>
    </source>
</evidence>
<evidence type="ECO:0000256" key="1">
    <source>
        <dbReference type="SAM" id="MobiDB-lite"/>
    </source>
</evidence>
<dbReference type="EMBL" id="CP058215">
    <property type="protein sequence ID" value="QLC50622.1"/>
    <property type="molecule type" value="Genomic_DNA"/>
</dbReference>
<dbReference type="InterPro" id="IPR050128">
    <property type="entry name" value="Sulfate_adenylyltrnsfr_sub2"/>
</dbReference>
<dbReference type="NCBIfam" id="NF010366">
    <property type="entry name" value="PRK13795.1-1"/>
    <property type="match status" value="1"/>
</dbReference>
<accession>A0A7D5I9S0</accession>
<dbReference type="PROSITE" id="PS00198">
    <property type="entry name" value="4FE4S_FER_1"/>
    <property type="match status" value="1"/>
</dbReference>
<dbReference type="InterPro" id="IPR017900">
    <property type="entry name" value="4Fe4S_Fe_S_CS"/>
</dbReference>
<dbReference type="PANTHER" id="PTHR43196:SF2">
    <property type="entry name" value="PHOSPHOADENOSINE PHOSPHOSULFATE REDUCTASE"/>
    <property type="match status" value="1"/>
</dbReference>
<dbReference type="PANTHER" id="PTHR43196">
    <property type="entry name" value="SULFATE ADENYLYLTRANSFERASE SUBUNIT 2"/>
    <property type="match status" value="1"/>
</dbReference>
<sequence>MNKSRSYRRKTSKSSFSGAGSKGRRSKNSSPRHADNEKDFIFWCDGCNVPLIEEKCCSCGENGLKISLSQPADVRFCSPYERQVLHEQLMKSFSCDPIDERIVLLNKIPGDDKTDEVIVDGLFFGILRFDLQLMDYTFEPMVQGAKILLCHCSNKVVTIKKSRKHLNGKKLSSDMIENMSAGIKSGDYILVVSENLTGYGVAYCDAEDFRKYEGPVLKVRKLDSQKVALNSRFSTMDEVIAANVQYLRTLGKNAMNTIKGIANQKHYRSLPVNVSFSGGKDSLVILDLVTSALRKRDVKAFFLNTGIEFPETVDFVHEYCSNNGIELIEKKASTGFWDNVETFGPPAKDFRWCCKICKLAPANEAMEQCLETAPVCLTIDGKRKYESFSRSKIATSENNPFVPGQLNIFPIKDWRAIEVWLYIYWRGLQYNPLYDMGFERVGCYLCPAALSAEYMRLKDLHPELYGRWHSFLLGWAKGAGMPEEFVAHGMWRWKELPPKMIKLCKEMGISASFEIPESFFDIKITSGISPCKASGYTIEGAISGLSMKRTANIMNILGKTSLSEELGLLFTERYSSTVKIFSSGSMVVNSETREKAEALFKEASIQLLRNHKCTECGICINACPRGFISLDAGKGIIIGEGCTSCGKCTDSCVVVKYQSKL</sequence>
<dbReference type="PROSITE" id="PS51379">
    <property type="entry name" value="4FE4S_FER_2"/>
    <property type="match status" value="1"/>
</dbReference>
<dbReference type="Proteomes" id="UP000509594">
    <property type="component" value="Chromosome"/>
</dbReference>
<proteinExistence type="predicted"/>
<keyword evidence="4" id="KW-1185">Reference proteome</keyword>
<dbReference type="KEGG" id="mzi:HWN40_10480"/>
<dbReference type="Gene3D" id="3.30.70.20">
    <property type="match status" value="1"/>
</dbReference>
<dbReference type="GO" id="GO:0016491">
    <property type="term" value="F:oxidoreductase activity"/>
    <property type="evidence" value="ECO:0007669"/>
    <property type="project" value="UniProtKB-ARBA"/>
</dbReference>
<dbReference type="OrthoDB" id="5817at2157"/>
<dbReference type="InterPro" id="IPR017896">
    <property type="entry name" value="4Fe4S_Fe-S-bd"/>
</dbReference>
<dbReference type="SUPFAM" id="SSF52402">
    <property type="entry name" value="Adenine nucleotide alpha hydrolases-like"/>
    <property type="match status" value="1"/>
</dbReference>
<feature type="domain" description="4Fe-4S ferredoxin-type" evidence="2">
    <location>
        <begin position="603"/>
        <end position="633"/>
    </location>
</feature>
<dbReference type="RefSeq" id="WP_176965677.1">
    <property type="nucleotide sequence ID" value="NZ_CP058215.1"/>
</dbReference>
<feature type="region of interest" description="Disordered" evidence="1">
    <location>
        <begin position="1"/>
        <end position="34"/>
    </location>
</feature>
<dbReference type="Pfam" id="PF13187">
    <property type="entry name" value="Fer4_9"/>
    <property type="match status" value="1"/>
</dbReference>
<dbReference type="AlphaFoldDB" id="A0A7D5I9S0"/>
<gene>
    <name evidence="3" type="ORF">HWN40_10480</name>
</gene>
<dbReference type="CDD" id="cd23947">
    <property type="entry name" value="PAPS_reductase-like_YbdN"/>
    <property type="match status" value="1"/>
</dbReference>
<protein>
    <submittedName>
        <fullName evidence="3">Phosphoadenosine phosphosulfate reductase family protein</fullName>
    </submittedName>
</protein>
<evidence type="ECO:0000259" key="2">
    <source>
        <dbReference type="PROSITE" id="PS51379"/>
    </source>
</evidence>
<dbReference type="GeneID" id="55822105"/>
<evidence type="ECO:0000313" key="4">
    <source>
        <dbReference type="Proteomes" id="UP000509594"/>
    </source>
</evidence>
<dbReference type="SUPFAM" id="SSF54862">
    <property type="entry name" value="4Fe-4S ferredoxins"/>
    <property type="match status" value="1"/>
</dbReference>
<organism evidence="3 4">
    <name type="scientific">Methanolobus zinderi</name>
    <dbReference type="NCBI Taxonomy" id="536044"/>
    <lineage>
        <taxon>Archaea</taxon>
        <taxon>Methanobacteriati</taxon>
        <taxon>Methanobacteriota</taxon>
        <taxon>Stenosarchaea group</taxon>
        <taxon>Methanomicrobia</taxon>
        <taxon>Methanosarcinales</taxon>
        <taxon>Methanosarcinaceae</taxon>
        <taxon>Methanolobus</taxon>
    </lineage>
</organism>
<dbReference type="InterPro" id="IPR002500">
    <property type="entry name" value="PAPS_reduct_dom"/>
</dbReference>
<dbReference type="Pfam" id="PF01507">
    <property type="entry name" value="PAPS_reduct"/>
    <property type="match status" value="1"/>
</dbReference>
<name>A0A7D5I9S0_9EURY</name>